<evidence type="ECO:0000313" key="3">
    <source>
        <dbReference type="Proteomes" id="UP000238042"/>
    </source>
</evidence>
<evidence type="ECO:0000313" key="2">
    <source>
        <dbReference type="EMBL" id="PQL90472.1"/>
    </source>
</evidence>
<keyword evidence="1" id="KW-0472">Membrane</keyword>
<feature type="transmembrane region" description="Helical" evidence="1">
    <location>
        <begin position="108"/>
        <end position="127"/>
    </location>
</feature>
<feature type="transmembrane region" description="Helical" evidence="1">
    <location>
        <begin position="214"/>
        <end position="239"/>
    </location>
</feature>
<dbReference type="AlphaFoldDB" id="A0A2S8A7C7"/>
<keyword evidence="1" id="KW-1133">Transmembrane helix</keyword>
<protein>
    <recommendedName>
        <fullName evidence="4">DoxX family protein</fullName>
    </recommendedName>
</protein>
<evidence type="ECO:0008006" key="4">
    <source>
        <dbReference type="Google" id="ProtNLM"/>
    </source>
</evidence>
<feature type="transmembrane region" description="Helical" evidence="1">
    <location>
        <begin position="77"/>
        <end position="96"/>
    </location>
</feature>
<organism evidence="2 3">
    <name type="scientific">Apibacter adventoris</name>
    <dbReference type="NCBI Taxonomy" id="1679466"/>
    <lineage>
        <taxon>Bacteria</taxon>
        <taxon>Pseudomonadati</taxon>
        <taxon>Bacteroidota</taxon>
        <taxon>Flavobacteriia</taxon>
        <taxon>Flavobacteriales</taxon>
        <taxon>Weeksellaceae</taxon>
        <taxon>Apibacter</taxon>
    </lineage>
</organism>
<dbReference type="RefSeq" id="WP_105247639.1">
    <property type="nucleotide sequence ID" value="NZ_PSZM01000046.1"/>
</dbReference>
<name>A0A2S8A7C7_9FLAO</name>
<dbReference type="Proteomes" id="UP000238042">
    <property type="component" value="Unassembled WGS sequence"/>
</dbReference>
<feature type="transmembrane region" description="Helical" evidence="1">
    <location>
        <begin position="164"/>
        <end position="183"/>
    </location>
</feature>
<keyword evidence="1" id="KW-0812">Transmembrane</keyword>
<gene>
    <name evidence="2" type="ORF">C4S77_11315</name>
</gene>
<accession>A0A2S8A7C7</accession>
<dbReference type="OrthoDB" id="102112at2"/>
<proteinExistence type="predicted"/>
<evidence type="ECO:0000256" key="1">
    <source>
        <dbReference type="SAM" id="Phobius"/>
    </source>
</evidence>
<dbReference type="EMBL" id="PSZM01000046">
    <property type="protein sequence ID" value="PQL90472.1"/>
    <property type="molecule type" value="Genomic_DNA"/>
</dbReference>
<sequence length="405" mass="47678">MEKRNEENKLLIKLGVNVLFIFITGYILFFSLPIYSFYNPQKVIVTLIQPIVRWIGIHFFGLDTNFTGLIISDSQGLLIFLFLLLVISFFIGLLWLKFIPYHIEKVKYWMKIIISYYLSFVLFIYGANKIFKCQFYEPEPNILFTPLGYLSKDILYWSALGSSYSYNIIIGLVQIITAFFLFFKKSRIIAATAAVVLFVNIVIINFTYDISVKVFSSFLLFISIIVAFPLFKFIYLFFYKEQRSLPTYKEWSPQRKSKKSILIYVILKTLVIGGILFETFFIYFKENAFNGDKVPKYSLFGAYQVFSSKTSINRFFFHSGGYFIIQENNENMKDYKIMTVYSEAIKLKDYNDQIYYLNYRMVNDTIYLQGMINSTPIFVNGKKIDLKKLPLLQNQFHLTIDNIKE</sequence>
<reference evidence="2 3" key="1">
    <citation type="submission" date="2018-02" db="EMBL/GenBank/DDBJ databases">
        <title>Genome sequences of Apibacter spp., gut symbionts of Asian honey bees.</title>
        <authorList>
            <person name="Kwong W.K."/>
            <person name="Steele M.I."/>
            <person name="Moran N.A."/>
        </authorList>
    </citation>
    <scope>NUCLEOTIDE SEQUENCE [LARGE SCALE GENOMIC DNA]</scope>
    <source>
        <strain evidence="3">wkB301</strain>
    </source>
</reference>
<keyword evidence="3" id="KW-1185">Reference proteome</keyword>
<feature type="transmembrane region" description="Helical" evidence="1">
    <location>
        <begin position="50"/>
        <end position="71"/>
    </location>
</feature>
<feature type="transmembrane region" description="Helical" evidence="1">
    <location>
        <begin position="188"/>
        <end position="208"/>
    </location>
</feature>
<feature type="transmembrane region" description="Helical" evidence="1">
    <location>
        <begin position="260"/>
        <end position="284"/>
    </location>
</feature>
<feature type="transmembrane region" description="Helical" evidence="1">
    <location>
        <begin position="14"/>
        <end position="38"/>
    </location>
</feature>
<comment type="caution">
    <text evidence="2">The sequence shown here is derived from an EMBL/GenBank/DDBJ whole genome shotgun (WGS) entry which is preliminary data.</text>
</comment>